<dbReference type="SUPFAM" id="SSF53756">
    <property type="entry name" value="UDP-Glycosyltransferase/glycogen phosphorylase"/>
    <property type="match status" value="1"/>
</dbReference>
<accession>A0A2H4ZPK1</accession>
<dbReference type="GO" id="GO:0016757">
    <property type="term" value="F:glycosyltransferase activity"/>
    <property type="evidence" value="ECO:0007669"/>
    <property type="project" value="UniProtKB-KW"/>
</dbReference>
<dbReference type="AlphaFoldDB" id="A0A2H4ZPK1"/>
<sequence>MRPIRFLVPGTTGKFLCGGLLVELQVIRLLKGIVSAELVTYRQKELGKQFLPDLLRERIPIDNFLWIISWGFDIPLLLRLLDGCFVIYHAHSSGYGFSLPLGVPILAVSHHTLGYWGSKAPHNPMFLLPNAIELKWVRQNIRLRINERANRCSLIQRSIDVLVQKRKGSNYIFQQLVPLLRAQGLTVVIQKGWTEDIVDLISNTKVYLYDSANYWKLRGVTEGFGLPPLEAMACGCIIFSSLNSGLANIVDPGHSGHQVGYGNPFIDTSRIMEAVTKPQHWQPDSQITAKILLNASISNLKYRWQLSLELINRLENS</sequence>
<protein>
    <recommendedName>
        <fullName evidence="2">Glycosyl transferase family 1 domain-containing protein</fullName>
    </recommendedName>
</protein>
<gene>
    <name evidence="3" type="ORF">PLO_471</name>
</gene>
<name>A0A2H4ZPK1_9EUKA</name>
<keyword evidence="1" id="KW-0808">Transferase</keyword>
<evidence type="ECO:0000259" key="2">
    <source>
        <dbReference type="Pfam" id="PF00534"/>
    </source>
</evidence>
<evidence type="ECO:0000256" key="1">
    <source>
        <dbReference type="ARBA" id="ARBA00022676"/>
    </source>
</evidence>
<geneLocation type="plastid" evidence="3"/>
<feature type="domain" description="Glycosyl transferase family 1" evidence="2">
    <location>
        <begin position="187"/>
        <end position="256"/>
    </location>
</feature>
<dbReference type="EMBL" id="MG264610">
    <property type="protein sequence ID" value="AUG32465.1"/>
    <property type="molecule type" value="Genomic_DNA"/>
</dbReference>
<dbReference type="Gene3D" id="3.40.50.2000">
    <property type="entry name" value="Glycogen Phosphorylase B"/>
    <property type="match status" value="1"/>
</dbReference>
<evidence type="ECO:0000313" key="3">
    <source>
        <dbReference type="EMBL" id="AUG32465.1"/>
    </source>
</evidence>
<keyword evidence="3" id="KW-0934">Plastid</keyword>
<reference evidence="3" key="1">
    <citation type="submission" date="2017-10" db="EMBL/GenBank/DDBJ databases">
        <title>Paulinella longichromatophora chromatophore genome.</title>
        <authorList>
            <person name="Lhee D."/>
            <person name="Yoon H.S."/>
        </authorList>
    </citation>
    <scope>NUCLEOTIDE SEQUENCE</scope>
</reference>
<proteinExistence type="predicted"/>
<dbReference type="Pfam" id="PF00534">
    <property type="entry name" value="Glycos_transf_1"/>
    <property type="match status" value="1"/>
</dbReference>
<organism evidence="3">
    <name type="scientific">Paulinella longichromatophora</name>
    <dbReference type="NCBI Taxonomy" id="1708747"/>
    <lineage>
        <taxon>Eukaryota</taxon>
        <taxon>Sar</taxon>
        <taxon>Rhizaria</taxon>
        <taxon>Cercozoa</taxon>
        <taxon>Imbricatea</taxon>
        <taxon>Silicofilosea</taxon>
        <taxon>Euglyphida</taxon>
        <taxon>Paulinellidae</taxon>
        <taxon>Paulinella</taxon>
    </lineage>
</organism>
<keyword evidence="1" id="KW-0328">Glycosyltransferase</keyword>
<dbReference type="InterPro" id="IPR001296">
    <property type="entry name" value="Glyco_trans_1"/>
</dbReference>